<feature type="compositionally biased region" description="Acidic residues" evidence="1">
    <location>
        <begin position="15"/>
        <end position="25"/>
    </location>
</feature>
<dbReference type="Proteomes" id="UP001335648">
    <property type="component" value="Unassembled WGS sequence"/>
</dbReference>
<evidence type="ECO:0000256" key="1">
    <source>
        <dbReference type="SAM" id="MobiDB-lite"/>
    </source>
</evidence>
<organism evidence="2 3">
    <name type="scientific">Champsocephalus esox</name>
    <name type="common">pike icefish</name>
    <dbReference type="NCBI Taxonomy" id="159716"/>
    <lineage>
        <taxon>Eukaryota</taxon>
        <taxon>Metazoa</taxon>
        <taxon>Chordata</taxon>
        <taxon>Craniata</taxon>
        <taxon>Vertebrata</taxon>
        <taxon>Euteleostomi</taxon>
        <taxon>Actinopterygii</taxon>
        <taxon>Neopterygii</taxon>
        <taxon>Teleostei</taxon>
        <taxon>Neoteleostei</taxon>
        <taxon>Acanthomorphata</taxon>
        <taxon>Eupercaria</taxon>
        <taxon>Perciformes</taxon>
        <taxon>Notothenioidei</taxon>
        <taxon>Channichthyidae</taxon>
        <taxon>Champsocephalus</taxon>
    </lineage>
</organism>
<protein>
    <submittedName>
        <fullName evidence="2">Uncharacterized protein</fullName>
    </submittedName>
</protein>
<accession>A0AAN8GVF2</accession>
<sequence length="68" mass="7596">MPTNNLSLALGPGREEEEEEDEEETGSARTKCPAQGRETQKMGNGGDRKMKRWKRGRDQDSVENTVSS</sequence>
<keyword evidence="3" id="KW-1185">Reference proteome</keyword>
<proteinExistence type="predicted"/>
<gene>
    <name evidence="2" type="ORF">CesoFtcFv8_013157</name>
</gene>
<feature type="region of interest" description="Disordered" evidence="1">
    <location>
        <begin position="1"/>
        <end position="68"/>
    </location>
</feature>
<dbReference type="EMBL" id="JAULUE010002055">
    <property type="protein sequence ID" value="KAK5892806.1"/>
    <property type="molecule type" value="Genomic_DNA"/>
</dbReference>
<reference evidence="2 3" key="1">
    <citation type="journal article" date="2023" name="Mol. Biol. Evol.">
        <title>Genomics of Secondarily Temperate Adaptation in the Only Non-Antarctic Icefish.</title>
        <authorList>
            <person name="Rivera-Colon A.G."/>
            <person name="Rayamajhi N."/>
            <person name="Minhas B.F."/>
            <person name="Madrigal G."/>
            <person name="Bilyk K.T."/>
            <person name="Yoon V."/>
            <person name="Hune M."/>
            <person name="Gregory S."/>
            <person name="Cheng C.H.C."/>
            <person name="Catchen J.M."/>
        </authorList>
    </citation>
    <scope>NUCLEOTIDE SEQUENCE [LARGE SCALE GENOMIC DNA]</scope>
    <source>
        <strain evidence="2">JC2023a</strain>
    </source>
</reference>
<evidence type="ECO:0000313" key="2">
    <source>
        <dbReference type="EMBL" id="KAK5892806.1"/>
    </source>
</evidence>
<name>A0AAN8GVF2_9TELE</name>
<evidence type="ECO:0000313" key="3">
    <source>
        <dbReference type="Proteomes" id="UP001335648"/>
    </source>
</evidence>
<dbReference type="AlphaFoldDB" id="A0AAN8GVF2"/>
<comment type="caution">
    <text evidence="2">The sequence shown here is derived from an EMBL/GenBank/DDBJ whole genome shotgun (WGS) entry which is preliminary data.</text>
</comment>